<evidence type="ECO:0000313" key="1">
    <source>
        <dbReference type="EMBL" id="MPM85138.1"/>
    </source>
</evidence>
<dbReference type="AlphaFoldDB" id="A0A645D7V1"/>
<dbReference type="EMBL" id="VSSQ01033513">
    <property type="protein sequence ID" value="MPM85138.1"/>
    <property type="molecule type" value="Genomic_DNA"/>
</dbReference>
<proteinExistence type="predicted"/>
<name>A0A645D7V1_9ZZZZ</name>
<organism evidence="1">
    <name type="scientific">bioreactor metagenome</name>
    <dbReference type="NCBI Taxonomy" id="1076179"/>
    <lineage>
        <taxon>unclassified sequences</taxon>
        <taxon>metagenomes</taxon>
        <taxon>ecological metagenomes</taxon>
    </lineage>
</organism>
<reference evidence="1" key="1">
    <citation type="submission" date="2019-08" db="EMBL/GenBank/DDBJ databases">
        <authorList>
            <person name="Kucharzyk K."/>
            <person name="Murdoch R.W."/>
            <person name="Higgins S."/>
            <person name="Loffler F."/>
        </authorList>
    </citation>
    <scope>NUCLEOTIDE SEQUENCE</scope>
</reference>
<protein>
    <submittedName>
        <fullName evidence="1">Uncharacterized protein</fullName>
    </submittedName>
</protein>
<accession>A0A645D7V1</accession>
<gene>
    <name evidence="1" type="ORF">SDC9_132215</name>
</gene>
<comment type="caution">
    <text evidence="1">The sequence shown here is derived from an EMBL/GenBank/DDBJ whole genome shotgun (WGS) entry which is preliminary data.</text>
</comment>
<sequence length="256" mass="29119">MGRVQRGFRQGDDFFARAVKLIVCDGEPRRVVPRLRHRNAVQAIFRRNAGENPFLDAPILRHAAGITVQVIGFDIQDDCRFGAETRRVFQLKRAHFNHRYRRPSGSFFRQAVGRRQFRKRYADIARVARRNAQFPEQVGGQLHRRSLAVGARDRHDPPGEMIRAELEFACHRNSAGDGLPQQPGILTDAGTGHHQIDPVEPGGEVRVAEFRIACRHRLHAQRTGELQCRLAADATPDHQYPAHCYAPIADSTNFRR</sequence>